<dbReference type="Pfam" id="PF00593">
    <property type="entry name" value="TonB_dep_Rec_b-barrel"/>
    <property type="match status" value="1"/>
</dbReference>
<dbReference type="PANTHER" id="PTHR30069:SF29">
    <property type="entry name" value="HEMOGLOBIN AND HEMOGLOBIN-HAPTOGLOBIN-BINDING PROTEIN 1-RELATED"/>
    <property type="match status" value="1"/>
</dbReference>
<keyword evidence="7 10" id="KW-0472">Membrane</keyword>
<keyword evidence="4 10" id="KW-0812">Transmembrane</keyword>
<accession>A0A1H9P713</accession>
<dbReference type="SUPFAM" id="SSF56935">
    <property type="entry name" value="Porins"/>
    <property type="match status" value="1"/>
</dbReference>
<dbReference type="InterPro" id="IPR000531">
    <property type="entry name" value="Beta-barrel_TonB"/>
</dbReference>
<dbReference type="Gene3D" id="2.170.130.10">
    <property type="entry name" value="TonB-dependent receptor, plug domain"/>
    <property type="match status" value="1"/>
</dbReference>
<feature type="domain" description="TonB-dependent receptor plug" evidence="13">
    <location>
        <begin position="44"/>
        <end position="148"/>
    </location>
</feature>
<evidence type="ECO:0000256" key="5">
    <source>
        <dbReference type="ARBA" id="ARBA00022729"/>
    </source>
</evidence>
<proteinExistence type="inferred from homology"/>
<organism evidence="14 15">
    <name type="scientific">Pedobacter rhizosphaerae</name>
    <dbReference type="NCBI Taxonomy" id="390241"/>
    <lineage>
        <taxon>Bacteria</taxon>
        <taxon>Pseudomonadati</taxon>
        <taxon>Bacteroidota</taxon>
        <taxon>Sphingobacteriia</taxon>
        <taxon>Sphingobacteriales</taxon>
        <taxon>Sphingobacteriaceae</taxon>
        <taxon>Pedobacter</taxon>
    </lineage>
</organism>
<dbReference type="InterPro" id="IPR012910">
    <property type="entry name" value="Plug_dom"/>
</dbReference>
<dbReference type="GO" id="GO:0044718">
    <property type="term" value="P:siderophore transmembrane transport"/>
    <property type="evidence" value="ECO:0007669"/>
    <property type="project" value="TreeGrafter"/>
</dbReference>
<evidence type="ECO:0000256" key="11">
    <source>
        <dbReference type="RuleBase" id="RU003357"/>
    </source>
</evidence>
<dbReference type="Pfam" id="PF07715">
    <property type="entry name" value="Plug"/>
    <property type="match status" value="1"/>
</dbReference>
<dbReference type="OrthoDB" id="9758472at2"/>
<dbReference type="PANTHER" id="PTHR30069">
    <property type="entry name" value="TONB-DEPENDENT OUTER MEMBRANE RECEPTOR"/>
    <property type="match status" value="1"/>
</dbReference>
<dbReference type="InterPro" id="IPR039426">
    <property type="entry name" value="TonB-dep_rcpt-like"/>
</dbReference>
<evidence type="ECO:0000259" key="13">
    <source>
        <dbReference type="Pfam" id="PF07715"/>
    </source>
</evidence>
<dbReference type="RefSeq" id="WP_090883745.1">
    <property type="nucleotide sequence ID" value="NZ_FOGG01000009.1"/>
</dbReference>
<comment type="similarity">
    <text evidence="10 11">Belongs to the TonB-dependent receptor family.</text>
</comment>
<evidence type="ECO:0000256" key="4">
    <source>
        <dbReference type="ARBA" id="ARBA00022692"/>
    </source>
</evidence>
<keyword evidence="2 10" id="KW-0813">Transport</keyword>
<protein>
    <submittedName>
        <fullName evidence="14">Iron complex outermembrane recepter protein</fullName>
    </submittedName>
</protein>
<evidence type="ECO:0000256" key="8">
    <source>
        <dbReference type="ARBA" id="ARBA00023170"/>
    </source>
</evidence>
<evidence type="ECO:0000256" key="7">
    <source>
        <dbReference type="ARBA" id="ARBA00023136"/>
    </source>
</evidence>
<dbReference type="STRING" id="390241.SAMN04488023_10956"/>
<dbReference type="GO" id="GO:0015344">
    <property type="term" value="F:siderophore uptake transmembrane transporter activity"/>
    <property type="evidence" value="ECO:0007669"/>
    <property type="project" value="TreeGrafter"/>
</dbReference>
<dbReference type="PROSITE" id="PS52016">
    <property type="entry name" value="TONB_DEPENDENT_REC_3"/>
    <property type="match status" value="1"/>
</dbReference>
<keyword evidence="9 10" id="KW-0998">Cell outer membrane</keyword>
<feature type="domain" description="TonB-dependent receptor-like beta-barrel" evidence="12">
    <location>
        <begin position="213"/>
        <end position="594"/>
    </location>
</feature>
<dbReference type="Proteomes" id="UP000199572">
    <property type="component" value="Unassembled WGS sequence"/>
</dbReference>
<evidence type="ECO:0000313" key="14">
    <source>
        <dbReference type="EMBL" id="SER43877.1"/>
    </source>
</evidence>
<keyword evidence="15" id="KW-1185">Reference proteome</keyword>
<dbReference type="InterPro" id="IPR036942">
    <property type="entry name" value="Beta-barrel_TonB_sf"/>
</dbReference>
<dbReference type="InterPro" id="IPR037066">
    <property type="entry name" value="Plug_dom_sf"/>
</dbReference>
<evidence type="ECO:0000259" key="12">
    <source>
        <dbReference type="Pfam" id="PF00593"/>
    </source>
</evidence>
<evidence type="ECO:0000256" key="6">
    <source>
        <dbReference type="ARBA" id="ARBA00023077"/>
    </source>
</evidence>
<evidence type="ECO:0000256" key="2">
    <source>
        <dbReference type="ARBA" id="ARBA00022448"/>
    </source>
</evidence>
<reference evidence="14 15" key="1">
    <citation type="submission" date="2016-10" db="EMBL/GenBank/DDBJ databases">
        <authorList>
            <person name="de Groot N.N."/>
        </authorList>
    </citation>
    <scope>NUCLEOTIDE SEQUENCE [LARGE SCALE GENOMIC DNA]</scope>
    <source>
        <strain evidence="14 15">DSM 18610</strain>
    </source>
</reference>
<dbReference type="AlphaFoldDB" id="A0A1H9P713"/>
<evidence type="ECO:0000256" key="1">
    <source>
        <dbReference type="ARBA" id="ARBA00004571"/>
    </source>
</evidence>
<keyword evidence="8" id="KW-0675">Receptor</keyword>
<name>A0A1H9P713_9SPHI</name>
<keyword evidence="5" id="KW-0732">Signal</keyword>
<keyword evidence="6 11" id="KW-0798">TonB box</keyword>
<evidence type="ECO:0000256" key="3">
    <source>
        <dbReference type="ARBA" id="ARBA00022452"/>
    </source>
</evidence>
<evidence type="ECO:0000313" key="15">
    <source>
        <dbReference type="Proteomes" id="UP000199572"/>
    </source>
</evidence>
<evidence type="ECO:0000256" key="9">
    <source>
        <dbReference type="ARBA" id="ARBA00023237"/>
    </source>
</evidence>
<dbReference type="GO" id="GO:0009279">
    <property type="term" value="C:cell outer membrane"/>
    <property type="evidence" value="ECO:0007669"/>
    <property type="project" value="UniProtKB-SubCell"/>
</dbReference>
<keyword evidence="3 10" id="KW-1134">Transmembrane beta strand</keyword>
<dbReference type="EMBL" id="FOGG01000009">
    <property type="protein sequence ID" value="SER43877.1"/>
    <property type="molecule type" value="Genomic_DNA"/>
</dbReference>
<sequence length="621" mass="70278">MKKIYLFILALTCNQLYGQTQRDTVIKIDDVVINENRFNTPISKQNRNVYIIDKETIAKLPARTIQEVLQYANGVDIRQRGPFGSQADISIDGGSFEQTVVLLNGTKIIDSQTAHNMLNLPIPVEAIERIEIIRGPAARIYGINSLTGAINIITKKPTRSGFMISSYAGSNFEKDAEDSGKTFNGRGIQFGAVLSKEKHQHSLFASHDASNGYRYNTGFENNKLLYQGRFQINPSNEIEALFGYTKNGFGANGFYAAPGDKNSDEVVQTTLASIQSKSQLSAHWTLMSRLSYRYNDDDYRYFGPARLDAGRSRHYTNSLAAEVNTAYKTGTGELGFGAEARTEDINSSNIGVHRRNNLGLYAQYRTYLLEKLNINFGTYLNYNSDYKWQIYPGLDASYELTNTLKITGNIGTSQRLPSFTDLYLDQRPGNIGNTSVTPENAFQSEIGLKFNKNSFSISSSYFYRRINKFIDWTRLLSSQPWQSNNVGDLLTRGIYVRTTYALALTDQSKFNFMLGYSYLESEFKNINTTLASKYLISSLKHQVTNTVDFRYKNLSALFATRYNQRMLGPSYWINDVRVSQSIDKFTIFLDAQNIFDTTYFEVGAIPLPSRWFSLGVKFVQL</sequence>
<gene>
    <name evidence="14" type="ORF">SAMN04488023_10956</name>
</gene>
<dbReference type="Gene3D" id="2.40.170.20">
    <property type="entry name" value="TonB-dependent receptor, beta-barrel domain"/>
    <property type="match status" value="1"/>
</dbReference>
<comment type="subcellular location">
    <subcellularLocation>
        <location evidence="1 10">Cell outer membrane</location>
        <topology evidence="1 10">Multi-pass membrane protein</topology>
    </subcellularLocation>
</comment>
<evidence type="ECO:0000256" key="10">
    <source>
        <dbReference type="PROSITE-ProRule" id="PRU01360"/>
    </source>
</evidence>